<keyword evidence="3" id="KW-1185">Reference proteome</keyword>
<feature type="transmembrane region" description="Helical" evidence="1">
    <location>
        <begin position="193"/>
        <end position="213"/>
    </location>
</feature>
<reference evidence="2" key="1">
    <citation type="journal article" date="2016" name="Genome Announc.">
        <title>Draft genomes of two strains of Paenibacillus glucanolyticus with capability to degrade lignocellulose.</title>
        <authorList>
            <person name="Mathews S.L."/>
            <person name="Pawlak J."/>
            <person name="Grunden A.M."/>
        </authorList>
    </citation>
    <scope>NUCLEOTIDE SEQUENCE [LARGE SCALE GENOMIC DNA]</scope>
    <source>
        <strain evidence="2">SLM1</strain>
    </source>
</reference>
<evidence type="ECO:0000313" key="2">
    <source>
        <dbReference type="EMBL" id="KZS44977.1"/>
    </source>
</evidence>
<keyword evidence="1" id="KW-0472">Membrane</keyword>
<keyword evidence="1" id="KW-1133">Transmembrane helix</keyword>
<gene>
    <name evidence="2" type="ORF">AWU65_03075</name>
</gene>
<organism evidence="2 3">
    <name type="scientific">Paenibacillus glucanolyticus</name>
    <dbReference type="NCBI Taxonomy" id="59843"/>
    <lineage>
        <taxon>Bacteria</taxon>
        <taxon>Bacillati</taxon>
        <taxon>Bacillota</taxon>
        <taxon>Bacilli</taxon>
        <taxon>Bacillales</taxon>
        <taxon>Paenibacillaceae</taxon>
        <taxon>Paenibacillus</taxon>
    </lineage>
</organism>
<proteinExistence type="predicted"/>
<evidence type="ECO:0000313" key="3">
    <source>
        <dbReference type="Proteomes" id="UP000076796"/>
    </source>
</evidence>
<accession>A0A163GHJ0</accession>
<evidence type="ECO:0000256" key="1">
    <source>
        <dbReference type="SAM" id="Phobius"/>
    </source>
</evidence>
<feature type="transmembrane region" description="Helical" evidence="1">
    <location>
        <begin position="12"/>
        <end position="30"/>
    </location>
</feature>
<dbReference type="AlphaFoldDB" id="A0A163GHJ0"/>
<protein>
    <submittedName>
        <fullName evidence="2">Uncharacterized protein</fullName>
    </submittedName>
</protein>
<feature type="transmembrane region" description="Helical" evidence="1">
    <location>
        <begin position="170"/>
        <end position="187"/>
    </location>
</feature>
<sequence length="352" mass="41718">MKTKNKFNFSSLLFWVSGLTIATYPIAFIIEKSFPNLQLFTNYNSNLHQLYSLFSTNILVFSALIVTIFFTGSKRLYVEVASSIRQRHIDMEVERWNATPYISPLHLYYMIFPPQAFHQSRRAQVFDYTYRYNVDHFRNRIFNNVNYTTFTPEKRPNLLKVIGPKLSAEITGYIFGLTLSFVIMAYLNDLKHWYSGWSTFLIPAQVFILRRIYYLMKAVLSSGATYKKIDRAFLANYGEVEPRIKWFQLFPNQRMGQVILDVWKKESEKRQELYDRILKRGTQGMPVFDCPTIPERPFTEDHIPEWANTAEEHYINLKDQQAYADEHIYPQTIKTPSKAKIISFEQHKRRKI</sequence>
<dbReference type="EMBL" id="LWMH01000001">
    <property type="protein sequence ID" value="KZS44977.1"/>
    <property type="molecule type" value="Genomic_DNA"/>
</dbReference>
<feature type="transmembrane region" description="Helical" evidence="1">
    <location>
        <begin position="50"/>
        <end position="70"/>
    </location>
</feature>
<dbReference type="Proteomes" id="UP000076796">
    <property type="component" value="Unassembled WGS sequence"/>
</dbReference>
<comment type="caution">
    <text evidence="2">The sequence shown here is derived from an EMBL/GenBank/DDBJ whole genome shotgun (WGS) entry which is preliminary data.</text>
</comment>
<dbReference type="RefSeq" id="WP_063477481.1">
    <property type="nucleotide sequence ID" value="NZ_JBCMWP010000019.1"/>
</dbReference>
<keyword evidence="1" id="KW-0812">Transmembrane</keyword>
<name>A0A163GHJ0_9BACL</name>
<dbReference type="OrthoDB" id="2844083at2"/>